<accession>A0ABQ5VIB8</accession>
<keyword evidence="1" id="KW-0732">Signal</keyword>
<reference evidence="2" key="1">
    <citation type="journal article" date="2014" name="Int. J. Syst. Evol. Microbiol.">
        <title>Complete genome of a new Firmicutes species belonging to the dominant human colonic microbiota ('Ruminococcus bicirculans') reveals two chromosomes and a selective capacity to utilize plant glucans.</title>
        <authorList>
            <consortium name="NISC Comparative Sequencing Program"/>
            <person name="Wegmann U."/>
            <person name="Louis P."/>
            <person name="Goesmann A."/>
            <person name="Henrissat B."/>
            <person name="Duncan S.H."/>
            <person name="Flint H.J."/>
        </authorList>
    </citation>
    <scope>NUCLEOTIDE SEQUENCE</scope>
    <source>
        <strain evidence="2">NBRC 109915</strain>
    </source>
</reference>
<reference evidence="2" key="2">
    <citation type="submission" date="2023-01" db="EMBL/GenBank/DDBJ databases">
        <title>Draft genome sequence of Sulfitobacter pacificus strain NBRC 109915.</title>
        <authorList>
            <person name="Sun Q."/>
            <person name="Mori K."/>
        </authorList>
    </citation>
    <scope>NUCLEOTIDE SEQUENCE</scope>
    <source>
        <strain evidence="2">NBRC 109915</strain>
    </source>
</reference>
<dbReference type="Proteomes" id="UP001161388">
    <property type="component" value="Unassembled WGS sequence"/>
</dbReference>
<comment type="caution">
    <text evidence="2">The sequence shown here is derived from an EMBL/GenBank/DDBJ whole genome shotgun (WGS) entry which is preliminary data.</text>
</comment>
<proteinExistence type="predicted"/>
<organism evidence="2 3">
    <name type="scientific">Sulfitobacter pacificus</name>
    <dbReference type="NCBI Taxonomy" id="1499314"/>
    <lineage>
        <taxon>Bacteria</taxon>
        <taxon>Pseudomonadati</taxon>
        <taxon>Pseudomonadota</taxon>
        <taxon>Alphaproteobacteria</taxon>
        <taxon>Rhodobacterales</taxon>
        <taxon>Roseobacteraceae</taxon>
        <taxon>Sulfitobacter</taxon>
    </lineage>
</organism>
<evidence type="ECO:0008006" key="4">
    <source>
        <dbReference type="Google" id="ProtNLM"/>
    </source>
</evidence>
<gene>
    <name evidence="2" type="ORF">GCM10007927_16130</name>
</gene>
<dbReference type="PROSITE" id="PS51257">
    <property type="entry name" value="PROKAR_LIPOPROTEIN"/>
    <property type="match status" value="1"/>
</dbReference>
<feature type="chain" id="PRO_5046892935" description="Lipoprotein" evidence="1">
    <location>
        <begin position="26"/>
        <end position="195"/>
    </location>
</feature>
<keyword evidence="3" id="KW-1185">Reference proteome</keyword>
<feature type="signal peptide" evidence="1">
    <location>
        <begin position="1"/>
        <end position="25"/>
    </location>
</feature>
<protein>
    <recommendedName>
        <fullName evidence="4">Lipoprotein</fullName>
    </recommendedName>
</protein>
<dbReference type="EMBL" id="BSNL01000001">
    <property type="protein sequence ID" value="GLQ26810.1"/>
    <property type="molecule type" value="Genomic_DNA"/>
</dbReference>
<evidence type="ECO:0000313" key="2">
    <source>
        <dbReference type="EMBL" id="GLQ26810.1"/>
    </source>
</evidence>
<evidence type="ECO:0000313" key="3">
    <source>
        <dbReference type="Proteomes" id="UP001161388"/>
    </source>
</evidence>
<evidence type="ECO:0000256" key="1">
    <source>
        <dbReference type="SAM" id="SignalP"/>
    </source>
</evidence>
<name>A0ABQ5VIB8_9RHOB</name>
<sequence length="195" mass="21658">MKRLMSAFILLVVLTACATKGPVTATEPQITALAQSLRQMSPDVDPREADRAARISYQTAFALAQTYQITDHPLIHNSKVNAGTKPRGLCYHWAEDMQARLLAEGFETLDVTRAIANSHTRFLIDHSTAVLIPTGANMKDGVVIDPWRGGGRLFWSPVTQDSRYNWLPRAQVLRDKGRIHYVHRTDGSLAAPPID</sequence>